<keyword evidence="4" id="KW-0418">Kinase</keyword>
<dbReference type="Gene3D" id="1.10.287.130">
    <property type="match status" value="1"/>
</dbReference>
<feature type="domain" description="Signal transduction histidine kinase dimerisation/phosphoacceptor" evidence="6">
    <location>
        <begin position="1"/>
        <end position="64"/>
    </location>
</feature>
<evidence type="ECO:0000313" key="8">
    <source>
        <dbReference type="Proteomes" id="UP000276953"/>
    </source>
</evidence>
<dbReference type="Proteomes" id="UP000276953">
    <property type="component" value="Unassembled WGS sequence"/>
</dbReference>
<dbReference type="PANTHER" id="PTHR43711">
    <property type="entry name" value="TWO-COMPONENT HISTIDINE KINASE"/>
    <property type="match status" value="1"/>
</dbReference>
<organism evidence="7 8">
    <name type="scientific">Chryseobacterium arthrosphaerae</name>
    <dbReference type="NCBI Taxonomy" id="651561"/>
    <lineage>
        <taxon>Bacteria</taxon>
        <taxon>Pseudomonadati</taxon>
        <taxon>Bacteroidota</taxon>
        <taxon>Flavobacteriia</taxon>
        <taxon>Flavobacteriales</taxon>
        <taxon>Weeksellaceae</taxon>
        <taxon>Chryseobacterium group</taxon>
        <taxon>Chryseobacterium</taxon>
    </lineage>
</organism>
<sequence length="64" mass="7199">MNLNFSQYVHELRTPLNSILLLSRLMAENPDENLNEDQVESAKVIQSSGTSLLTLIDEILDLAK</sequence>
<name>A0A432DTI3_9FLAO</name>
<dbReference type="EC" id="2.7.13.3" evidence="2"/>
<evidence type="ECO:0000256" key="1">
    <source>
        <dbReference type="ARBA" id="ARBA00000085"/>
    </source>
</evidence>
<comment type="caution">
    <text evidence="7">The sequence shown here is derived from an EMBL/GenBank/DDBJ whole genome shotgun (WGS) entry which is preliminary data.</text>
</comment>
<evidence type="ECO:0000313" key="7">
    <source>
        <dbReference type="EMBL" id="RTZ46377.1"/>
    </source>
</evidence>
<evidence type="ECO:0000256" key="5">
    <source>
        <dbReference type="ARBA" id="ARBA00023012"/>
    </source>
</evidence>
<evidence type="ECO:0000256" key="3">
    <source>
        <dbReference type="ARBA" id="ARBA00022679"/>
    </source>
</evidence>
<comment type="catalytic activity">
    <reaction evidence="1">
        <text>ATP + protein L-histidine = ADP + protein N-phospho-L-histidine.</text>
        <dbReference type="EC" id="2.7.13.3"/>
    </reaction>
</comment>
<dbReference type="CDD" id="cd00082">
    <property type="entry name" value="HisKA"/>
    <property type="match status" value="1"/>
</dbReference>
<gene>
    <name evidence="7" type="ORF">EJ377_19100</name>
</gene>
<dbReference type="SMART" id="SM00388">
    <property type="entry name" value="HisKA"/>
    <property type="match status" value="1"/>
</dbReference>
<evidence type="ECO:0000256" key="2">
    <source>
        <dbReference type="ARBA" id="ARBA00012438"/>
    </source>
</evidence>
<accession>A0A432DTI3</accession>
<dbReference type="AlphaFoldDB" id="A0A432DTI3"/>
<dbReference type="InterPro" id="IPR036097">
    <property type="entry name" value="HisK_dim/P_sf"/>
</dbReference>
<proteinExistence type="predicted"/>
<dbReference type="EMBL" id="RYFC01000003">
    <property type="protein sequence ID" value="RTZ46377.1"/>
    <property type="molecule type" value="Genomic_DNA"/>
</dbReference>
<dbReference type="SUPFAM" id="SSF47384">
    <property type="entry name" value="Homodimeric domain of signal transducing histidine kinase"/>
    <property type="match status" value="1"/>
</dbReference>
<dbReference type="InterPro" id="IPR003661">
    <property type="entry name" value="HisK_dim/P_dom"/>
</dbReference>
<dbReference type="Pfam" id="PF00512">
    <property type="entry name" value="HisKA"/>
    <property type="match status" value="1"/>
</dbReference>
<reference evidence="7 8" key="1">
    <citation type="submission" date="2018-12" db="EMBL/GenBank/DDBJ databases">
        <title>Draft Genome Sequence of Chryseobacterium arthrosphaerae strain ED882-96 Isolated from the Blood of a Patient with Liver Cirrhosis in Taiwan.</title>
        <authorList>
            <person name="Lin J.-N."/>
            <person name="Lai C.-H."/>
            <person name="Yang C.-H."/>
            <person name="Huang Y.-H."/>
        </authorList>
    </citation>
    <scope>NUCLEOTIDE SEQUENCE [LARGE SCALE GENOMIC DNA]</scope>
    <source>
        <strain evidence="7 8">ED882-96</strain>
    </source>
</reference>
<keyword evidence="5" id="KW-0902">Two-component regulatory system</keyword>
<keyword evidence="3" id="KW-0808">Transferase</keyword>
<dbReference type="InterPro" id="IPR050736">
    <property type="entry name" value="Sensor_HK_Regulatory"/>
</dbReference>
<evidence type="ECO:0000259" key="6">
    <source>
        <dbReference type="SMART" id="SM00388"/>
    </source>
</evidence>
<protein>
    <recommendedName>
        <fullName evidence="2">histidine kinase</fullName>
        <ecNumber evidence="2">2.7.13.3</ecNumber>
    </recommendedName>
</protein>
<evidence type="ECO:0000256" key="4">
    <source>
        <dbReference type="ARBA" id="ARBA00022777"/>
    </source>
</evidence>
<dbReference type="GO" id="GO:0000155">
    <property type="term" value="F:phosphorelay sensor kinase activity"/>
    <property type="evidence" value="ECO:0007669"/>
    <property type="project" value="InterPro"/>
</dbReference>
<dbReference type="PANTHER" id="PTHR43711:SF26">
    <property type="entry name" value="SENSOR HISTIDINE KINASE RCSC"/>
    <property type="match status" value="1"/>
</dbReference>